<dbReference type="PROSITE" id="PS00455">
    <property type="entry name" value="AMP_BINDING"/>
    <property type="match status" value="1"/>
</dbReference>
<feature type="domain" description="AMP-dependent synthetase/ligase" evidence="1">
    <location>
        <begin position="48"/>
        <end position="404"/>
    </location>
</feature>
<keyword evidence="4" id="KW-1185">Reference proteome</keyword>
<organism evidence="3 4">
    <name type="scientific">Didymella exigua CBS 183.55</name>
    <dbReference type="NCBI Taxonomy" id="1150837"/>
    <lineage>
        <taxon>Eukaryota</taxon>
        <taxon>Fungi</taxon>
        <taxon>Dikarya</taxon>
        <taxon>Ascomycota</taxon>
        <taxon>Pezizomycotina</taxon>
        <taxon>Dothideomycetes</taxon>
        <taxon>Pleosporomycetidae</taxon>
        <taxon>Pleosporales</taxon>
        <taxon>Pleosporineae</taxon>
        <taxon>Didymellaceae</taxon>
        <taxon>Didymella</taxon>
    </lineage>
</organism>
<dbReference type="InterPro" id="IPR000873">
    <property type="entry name" value="AMP-dep_synth/lig_dom"/>
</dbReference>
<dbReference type="EMBL" id="ML978960">
    <property type="protein sequence ID" value="KAF1931692.1"/>
    <property type="molecule type" value="Genomic_DNA"/>
</dbReference>
<dbReference type="Proteomes" id="UP000800082">
    <property type="component" value="Unassembled WGS sequence"/>
</dbReference>
<name>A0A6A5RV00_9PLEO</name>
<dbReference type="SUPFAM" id="SSF56801">
    <property type="entry name" value="Acetyl-CoA synthetase-like"/>
    <property type="match status" value="1"/>
</dbReference>
<evidence type="ECO:0000313" key="3">
    <source>
        <dbReference type="EMBL" id="KAF1931692.1"/>
    </source>
</evidence>
<keyword evidence="3" id="KW-0436">Ligase</keyword>
<gene>
    <name evidence="3" type="ORF">M421DRAFT_55212</name>
</gene>
<dbReference type="Gene3D" id="3.40.50.12780">
    <property type="entry name" value="N-terminal domain of ligase-like"/>
    <property type="match status" value="1"/>
</dbReference>
<feature type="domain" description="AMP-binding enzyme C-terminal" evidence="2">
    <location>
        <begin position="455"/>
        <end position="533"/>
    </location>
</feature>
<evidence type="ECO:0000259" key="1">
    <source>
        <dbReference type="Pfam" id="PF00501"/>
    </source>
</evidence>
<dbReference type="OrthoDB" id="6509636at2759"/>
<dbReference type="InterPro" id="IPR020845">
    <property type="entry name" value="AMP-binding_CS"/>
</dbReference>
<dbReference type="PANTHER" id="PTHR24096">
    <property type="entry name" value="LONG-CHAIN-FATTY-ACID--COA LIGASE"/>
    <property type="match status" value="1"/>
</dbReference>
<dbReference type="GeneID" id="54352957"/>
<dbReference type="InterPro" id="IPR025110">
    <property type="entry name" value="AMP-bd_C"/>
</dbReference>
<reference evidence="3" key="1">
    <citation type="journal article" date="2020" name="Stud. Mycol.">
        <title>101 Dothideomycetes genomes: a test case for predicting lifestyles and emergence of pathogens.</title>
        <authorList>
            <person name="Haridas S."/>
            <person name="Albert R."/>
            <person name="Binder M."/>
            <person name="Bloem J."/>
            <person name="Labutti K."/>
            <person name="Salamov A."/>
            <person name="Andreopoulos B."/>
            <person name="Baker S."/>
            <person name="Barry K."/>
            <person name="Bills G."/>
            <person name="Bluhm B."/>
            <person name="Cannon C."/>
            <person name="Castanera R."/>
            <person name="Culley D."/>
            <person name="Daum C."/>
            <person name="Ezra D."/>
            <person name="Gonzalez J."/>
            <person name="Henrissat B."/>
            <person name="Kuo A."/>
            <person name="Liang C."/>
            <person name="Lipzen A."/>
            <person name="Lutzoni F."/>
            <person name="Magnuson J."/>
            <person name="Mondo S."/>
            <person name="Nolan M."/>
            <person name="Ohm R."/>
            <person name="Pangilinan J."/>
            <person name="Park H.-J."/>
            <person name="Ramirez L."/>
            <person name="Alfaro M."/>
            <person name="Sun H."/>
            <person name="Tritt A."/>
            <person name="Yoshinaga Y."/>
            <person name="Zwiers L.-H."/>
            <person name="Turgeon B."/>
            <person name="Goodwin S."/>
            <person name="Spatafora J."/>
            <person name="Crous P."/>
            <person name="Grigoriev I."/>
        </authorList>
    </citation>
    <scope>NUCLEOTIDE SEQUENCE</scope>
    <source>
        <strain evidence="3">CBS 183.55</strain>
    </source>
</reference>
<dbReference type="AlphaFoldDB" id="A0A6A5RV00"/>
<accession>A0A6A5RV00</accession>
<sequence>MVTFKSRQPPIDLPTELTDWDWLFDSSYSPTNKYRPNELAGFQNAITKERVSWADVKKYSTYIATALVKKYNLKEADTVSLFGQNTVWYPVAMFAGLRAGAKISGASPAYSVEEMTFALKTADSKFLLTTPGSMEVASASAKAAGLPQSNVFLLEGELPGYTTVKELIKIGEAYGEHSQAPAFKIPPGKKNKDVCGFLSFSSGTTGLPKAVMISHQNVIAQCLQIKQITPKTQKKIMAVLPLFHITGLVHQMHLPILLNAEVIMLPQFSMEGMLNTICEYKLGELLLVPPILIRLVRDPIVDKYDLSHVTRFSSGAAPLSEEIIQQLQKKFPNTGFKQGYGMTESCSCITAHPPEKFDYKYAHSGGAIVASTEVKIIRPDGSEAGLNEDGEVLARGPQVVMGYLNNASATAETFDTDGFLHTGDQGSIDAENMIYISDRIKELIKVKGIGVAPAELEDLLLGHAKVEDVAVMSVRDDYSGELPKAYIALKPGVEESEKVGRDIIAYVKEKKVRYKWVAQVEFIKEIPKSPSGKILRRVLRDKEKAGRFGLVVMDEARAKL</sequence>
<dbReference type="PANTHER" id="PTHR24096:SF422">
    <property type="entry name" value="BCDNA.GH02901"/>
    <property type="match status" value="1"/>
</dbReference>
<dbReference type="Pfam" id="PF00501">
    <property type="entry name" value="AMP-binding"/>
    <property type="match status" value="1"/>
</dbReference>
<proteinExistence type="predicted"/>
<protein>
    <submittedName>
        <fullName evidence="3">4-coumarate-CoA ligase 2</fullName>
    </submittedName>
</protein>
<dbReference type="InterPro" id="IPR042099">
    <property type="entry name" value="ANL_N_sf"/>
</dbReference>
<dbReference type="InterPro" id="IPR045851">
    <property type="entry name" value="AMP-bd_C_sf"/>
</dbReference>
<dbReference type="RefSeq" id="XP_033451940.1">
    <property type="nucleotide sequence ID" value="XM_033595290.1"/>
</dbReference>
<evidence type="ECO:0000259" key="2">
    <source>
        <dbReference type="Pfam" id="PF13193"/>
    </source>
</evidence>
<dbReference type="Gene3D" id="3.30.300.30">
    <property type="match status" value="1"/>
</dbReference>
<dbReference type="Pfam" id="PF13193">
    <property type="entry name" value="AMP-binding_C"/>
    <property type="match status" value="1"/>
</dbReference>
<evidence type="ECO:0000313" key="4">
    <source>
        <dbReference type="Proteomes" id="UP000800082"/>
    </source>
</evidence>
<dbReference type="GO" id="GO:0016405">
    <property type="term" value="F:CoA-ligase activity"/>
    <property type="evidence" value="ECO:0007669"/>
    <property type="project" value="TreeGrafter"/>
</dbReference>